<dbReference type="GO" id="GO:0000976">
    <property type="term" value="F:transcription cis-regulatory region binding"/>
    <property type="evidence" value="ECO:0007669"/>
    <property type="project" value="TreeGrafter"/>
</dbReference>
<name>A0A6J6A3N4_9ZZZZ</name>
<evidence type="ECO:0000313" key="8">
    <source>
        <dbReference type="EMBL" id="CAB4835172.1"/>
    </source>
</evidence>
<evidence type="ECO:0000313" key="7">
    <source>
        <dbReference type="EMBL" id="CAB4724408.1"/>
    </source>
</evidence>
<dbReference type="AlphaFoldDB" id="A0A6J6A3N4"/>
<accession>A0A6J6A3N4</accession>
<evidence type="ECO:0000256" key="2">
    <source>
        <dbReference type="ARBA" id="ARBA00023125"/>
    </source>
</evidence>
<dbReference type="SUPFAM" id="SSF46689">
    <property type="entry name" value="Homeodomain-like"/>
    <property type="match status" value="2"/>
</dbReference>
<feature type="region of interest" description="Disordered" evidence="4">
    <location>
        <begin position="1"/>
        <end position="20"/>
    </location>
</feature>
<proteinExistence type="predicted"/>
<dbReference type="PANTHER" id="PTHR30055:SF234">
    <property type="entry name" value="HTH-TYPE TRANSCRIPTIONAL REGULATOR BETI"/>
    <property type="match status" value="1"/>
</dbReference>
<dbReference type="InterPro" id="IPR050109">
    <property type="entry name" value="HTH-type_TetR-like_transc_reg"/>
</dbReference>
<evidence type="ECO:0000256" key="4">
    <source>
        <dbReference type="SAM" id="MobiDB-lite"/>
    </source>
</evidence>
<reference evidence="6" key="1">
    <citation type="submission" date="2020-05" db="EMBL/GenBank/DDBJ databases">
        <authorList>
            <person name="Chiriac C."/>
            <person name="Salcher M."/>
            <person name="Ghai R."/>
            <person name="Kavagutti S V."/>
        </authorList>
    </citation>
    <scope>NUCLEOTIDE SEQUENCE</scope>
</reference>
<protein>
    <submittedName>
        <fullName evidence="6">Unannotated protein</fullName>
    </submittedName>
</protein>
<keyword evidence="3" id="KW-0804">Transcription</keyword>
<dbReference type="EMBL" id="CAFBIY010000117">
    <property type="protein sequence ID" value="CAB4852228.1"/>
    <property type="molecule type" value="Genomic_DNA"/>
</dbReference>
<dbReference type="PROSITE" id="PS50977">
    <property type="entry name" value="HTH_TETR_2"/>
    <property type="match status" value="2"/>
</dbReference>
<dbReference type="EMBL" id="CAFAAV010000293">
    <property type="protein sequence ID" value="CAB4835172.1"/>
    <property type="molecule type" value="Genomic_DNA"/>
</dbReference>
<evidence type="ECO:0000313" key="10">
    <source>
        <dbReference type="EMBL" id="CAB4935923.1"/>
    </source>
</evidence>
<keyword evidence="2" id="KW-0238">DNA-binding</keyword>
<dbReference type="InterPro" id="IPR001647">
    <property type="entry name" value="HTH_TetR"/>
</dbReference>
<sequence length="447" mass="48936">MAGTNVRRTSYGPSSPVIGSRGARTRQQILDTALIRFKESGFHGTSMEDIAAGAATSRATLYQYFESKEAIFLELMESAGTAIMRVTRRLGALGPNAEGFDNLHWWLGEWSWVFDRYAAMFIEWANVNSPKNPLRPLLAQFVAGHNARFSTALEQGGLSTAEARTLANFVLALANRYNYIRHVYRPGITDAELLDSLAVALQLAMFPDTPREVLIAGPRSIDGSDTARITAMSVHTVGPLSTLPDPDQIVATDPFAGLSPQATNTVRGLLDAAASVFSEVGYDVANVDQIVTEAGVARGTFYRYFDDKLQLITALANECAAAMAGPFGELAGFGERPDPARLRAWLLHFLAQHERYSGVLRAWTEGFPVEMAVLAPSRVIVNELGGAVRELFGPPRDYRLSRRATGIMLAALLEHYPNEGKGTEYQPTPDILVETQARFIERVLLAR</sequence>
<organism evidence="6">
    <name type="scientific">freshwater metagenome</name>
    <dbReference type="NCBI Taxonomy" id="449393"/>
    <lineage>
        <taxon>unclassified sequences</taxon>
        <taxon>metagenomes</taxon>
        <taxon>ecological metagenomes</taxon>
    </lineage>
</organism>
<dbReference type="EMBL" id="CAEZYF010000009">
    <property type="protein sequence ID" value="CAB4724408.1"/>
    <property type="molecule type" value="Genomic_DNA"/>
</dbReference>
<evidence type="ECO:0000313" key="6">
    <source>
        <dbReference type="EMBL" id="CAB4364015.1"/>
    </source>
</evidence>
<dbReference type="EMBL" id="CAFBOL010000024">
    <property type="protein sequence ID" value="CAB4986443.1"/>
    <property type="molecule type" value="Genomic_DNA"/>
</dbReference>
<dbReference type="PANTHER" id="PTHR30055">
    <property type="entry name" value="HTH-TYPE TRANSCRIPTIONAL REGULATOR RUTR"/>
    <property type="match status" value="1"/>
</dbReference>
<dbReference type="EMBL" id="CAESGF010000009">
    <property type="protein sequence ID" value="CAB4364015.1"/>
    <property type="molecule type" value="Genomic_DNA"/>
</dbReference>
<evidence type="ECO:0000256" key="1">
    <source>
        <dbReference type="ARBA" id="ARBA00023015"/>
    </source>
</evidence>
<gene>
    <name evidence="7" type="ORF">UFOPK2656_01661</name>
    <name evidence="8" type="ORF">UFOPK3099_02689</name>
    <name evidence="9" type="ORF">UFOPK3267_01960</name>
    <name evidence="10" type="ORF">UFOPK3651_01803</name>
    <name evidence="11" type="ORF">UFOPK3931_01175</name>
    <name evidence="6" type="ORF">UFOPK4189_01784</name>
</gene>
<dbReference type="InterPro" id="IPR009057">
    <property type="entry name" value="Homeodomain-like_sf"/>
</dbReference>
<evidence type="ECO:0000313" key="9">
    <source>
        <dbReference type="EMBL" id="CAB4852228.1"/>
    </source>
</evidence>
<dbReference type="EMBL" id="CAFBMT010000009">
    <property type="protein sequence ID" value="CAB4935923.1"/>
    <property type="molecule type" value="Genomic_DNA"/>
</dbReference>
<feature type="domain" description="HTH tetR-type" evidence="5">
    <location>
        <begin position="263"/>
        <end position="323"/>
    </location>
</feature>
<evidence type="ECO:0000259" key="5">
    <source>
        <dbReference type="PROSITE" id="PS50977"/>
    </source>
</evidence>
<evidence type="ECO:0000256" key="3">
    <source>
        <dbReference type="ARBA" id="ARBA00023163"/>
    </source>
</evidence>
<dbReference type="Gene3D" id="1.10.357.10">
    <property type="entry name" value="Tetracycline Repressor, domain 2"/>
    <property type="match status" value="2"/>
</dbReference>
<dbReference type="Pfam" id="PF00440">
    <property type="entry name" value="TetR_N"/>
    <property type="match status" value="2"/>
</dbReference>
<evidence type="ECO:0000313" key="11">
    <source>
        <dbReference type="EMBL" id="CAB4986443.1"/>
    </source>
</evidence>
<feature type="domain" description="HTH tetR-type" evidence="5">
    <location>
        <begin position="23"/>
        <end position="83"/>
    </location>
</feature>
<dbReference type="GO" id="GO:0003700">
    <property type="term" value="F:DNA-binding transcription factor activity"/>
    <property type="evidence" value="ECO:0007669"/>
    <property type="project" value="TreeGrafter"/>
</dbReference>
<keyword evidence="1" id="KW-0805">Transcription regulation</keyword>
<dbReference type="PRINTS" id="PR00455">
    <property type="entry name" value="HTHTETR"/>
</dbReference>
<dbReference type="FunFam" id="1.10.10.60:FF:000141">
    <property type="entry name" value="TetR family transcriptional regulator"/>
    <property type="match status" value="1"/>
</dbReference>
<feature type="compositionally biased region" description="Polar residues" evidence="4">
    <location>
        <begin position="1"/>
        <end position="13"/>
    </location>
</feature>